<reference evidence="1" key="1">
    <citation type="submission" date="2018-05" db="EMBL/GenBank/DDBJ databases">
        <authorList>
            <person name="Lanie J.A."/>
            <person name="Ng W.-L."/>
            <person name="Kazmierczak K.M."/>
            <person name="Andrzejewski T.M."/>
            <person name="Davidsen T.M."/>
            <person name="Wayne K.J."/>
            <person name="Tettelin H."/>
            <person name="Glass J.I."/>
            <person name="Rusch D."/>
            <person name="Podicherti R."/>
            <person name="Tsui H.-C.T."/>
            <person name="Winkler M.E."/>
        </authorList>
    </citation>
    <scope>NUCLEOTIDE SEQUENCE</scope>
</reference>
<proteinExistence type="predicted"/>
<protein>
    <submittedName>
        <fullName evidence="1">Uncharacterized protein</fullName>
    </submittedName>
</protein>
<organism evidence="1">
    <name type="scientific">marine metagenome</name>
    <dbReference type="NCBI Taxonomy" id="408172"/>
    <lineage>
        <taxon>unclassified sequences</taxon>
        <taxon>metagenomes</taxon>
        <taxon>ecological metagenomes</taxon>
    </lineage>
</organism>
<name>A0A383EK96_9ZZZZ</name>
<evidence type="ECO:0000313" key="1">
    <source>
        <dbReference type="EMBL" id="SVE56893.1"/>
    </source>
</evidence>
<dbReference type="AlphaFoldDB" id="A0A383EK96"/>
<gene>
    <name evidence="1" type="ORF">METZ01_LOCUS509747</name>
</gene>
<feature type="non-terminal residue" evidence="1">
    <location>
        <position position="230"/>
    </location>
</feature>
<dbReference type="EMBL" id="UINC01226418">
    <property type="protein sequence ID" value="SVE56893.1"/>
    <property type="molecule type" value="Genomic_DNA"/>
</dbReference>
<sequence>AVVDDCDVCEGDNSTCNGGCTDIEADNYDASAGIDDGSCLYNMPDWLDDPDFYGAYEFPATMTAKVTDHDVQLSDSNDILAAFDNEGNLRGVGVPLNVTFGPYEGTIVHEIGLWSNDAGDNLTFQFYDASEDAVLDLSESYTFAINDIVGSMVAPHELSVQYEVDLSIDLIAGWNWISLNVLPEDPSVGNVLADLGADALFINSQADGASTNYAEWGIWDGALATLEPGK</sequence>
<feature type="non-terminal residue" evidence="1">
    <location>
        <position position="1"/>
    </location>
</feature>
<accession>A0A383EK96</accession>